<dbReference type="Pfam" id="PF00213">
    <property type="entry name" value="OSCP"/>
    <property type="match status" value="1"/>
</dbReference>
<evidence type="ECO:0000256" key="1">
    <source>
        <dbReference type="ARBA" id="ARBA00004370"/>
    </source>
</evidence>
<keyword evidence="7" id="KW-0139">CF(1)</keyword>
<dbReference type="OrthoDB" id="5242917at2"/>
<reference evidence="8 9" key="1">
    <citation type="submission" date="2017-02" db="EMBL/GenBank/DDBJ databases">
        <authorList>
            <person name="Peterson S.W."/>
        </authorList>
    </citation>
    <scope>NUCLEOTIDE SEQUENCE [LARGE SCALE GENOMIC DNA]</scope>
    <source>
        <strain evidence="8 9">DSM 45154</strain>
    </source>
</reference>
<keyword evidence="7" id="KW-1003">Cell membrane</keyword>
<keyword evidence="9" id="KW-1185">Reference proteome</keyword>
<evidence type="ECO:0000256" key="5">
    <source>
        <dbReference type="ARBA" id="ARBA00023136"/>
    </source>
</evidence>
<sequence length="269" mass="29393">MRGASRVSLEEVTRRLEAVLSSSDPAALGRELFEVVSLLEREHSLRRWLADPANASESKSGLIGRLLENKVSPTTVIVVSDIVQARWSKARDMVEATERAAVFATAAGAEGTQRLGELEDELFRFGRIVEAQPELRSALTREGVADEHKRTLVADLLSGKAAPATITLVTQAVIRPRGRTLEQAIDHFGQLVAERAKRYVAVVRTAVPLSQAQQDRLQDVLTRLYGRAIHLNIDIDPQIVGGLSIRVGDEVIDGTVAGRLAEVRRRLAG</sequence>
<dbReference type="STRING" id="1122192.SAMN02745673_02104"/>
<keyword evidence="3 7" id="KW-0375">Hydrogen ion transport</keyword>
<dbReference type="InterPro" id="IPR000711">
    <property type="entry name" value="ATPase_OSCP/dsu"/>
</dbReference>
<evidence type="ECO:0000256" key="7">
    <source>
        <dbReference type="HAMAP-Rule" id="MF_01416"/>
    </source>
</evidence>
<dbReference type="PRINTS" id="PR00125">
    <property type="entry name" value="ATPASEDELTA"/>
</dbReference>
<keyword evidence="6 7" id="KW-0066">ATP synthesis</keyword>
<dbReference type="HAMAP" id="MF_01416">
    <property type="entry name" value="ATP_synth_delta_bact"/>
    <property type="match status" value="1"/>
</dbReference>
<evidence type="ECO:0000256" key="4">
    <source>
        <dbReference type="ARBA" id="ARBA00023065"/>
    </source>
</evidence>
<accession>A0A1T4Q8N7</accession>
<dbReference type="NCBIfam" id="NF009967">
    <property type="entry name" value="PRK13430.1"/>
    <property type="match status" value="1"/>
</dbReference>
<dbReference type="RefSeq" id="WP_078761448.1">
    <property type="nucleotide sequence ID" value="NZ_FUWS01000005.1"/>
</dbReference>
<evidence type="ECO:0000313" key="9">
    <source>
        <dbReference type="Proteomes" id="UP000190637"/>
    </source>
</evidence>
<name>A0A1T4Q8N7_9ACTN</name>
<dbReference type="Proteomes" id="UP000190637">
    <property type="component" value="Unassembled WGS sequence"/>
</dbReference>
<keyword evidence="4 7" id="KW-0406">Ion transport</keyword>
<comment type="similarity">
    <text evidence="7">Belongs to the ATPase delta chain family.</text>
</comment>
<gene>
    <name evidence="7" type="primary">atpH</name>
    <name evidence="8" type="ORF">SAMN02745673_02104</name>
</gene>
<evidence type="ECO:0000256" key="3">
    <source>
        <dbReference type="ARBA" id="ARBA00022781"/>
    </source>
</evidence>
<evidence type="ECO:0000256" key="2">
    <source>
        <dbReference type="ARBA" id="ARBA00022448"/>
    </source>
</evidence>
<dbReference type="EMBL" id="FUWS01000005">
    <property type="protein sequence ID" value="SKA00170.1"/>
    <property type="molecule type" value="Genomic_DNA"/>
</dbReference>
<protein>
    <recommendedName>
        <fullName evidence="7">ATP synthase subunit delta</fullName>
    </recommendedName>
    <alternativeName>
        <fullName evidence="7">ATP synthase F(1) sector subunit delta</fullName>
    </alternativeName>
    <alternativeName>
        <fullName evidence="7">F-type ATPase subunit delta</fullName>
        <shortName evidence="7">F-ATPase subunit delta</shortName>
    </alternativeName>
</protein>
<dbReference type="PANTHER" id="PTHR11910">
    <property type="entry name" value="ATP SYNTHASE DELTA CHAIN"/>
    <property type="match status" value="1"/>
</dbReference>
<comment type="function">
    <text evidence="7">This protein is part of the stalk that links CF(0) to CF(1). It either transmits conformational changes from CF(0) to CF(1) or is implicated in proton conduction.</text>
</comment>
<dbReference type="InterPro" id="IPR026015">
    <property type="entry name" value="ATP_synth_OSCP/delta_N_sf"/>
</dbReference>
<dbReference type="Gene3D" id="1.10.520.20">
    <property type="entry name" value="N-terminal domain of the delta subunit of the F1F0-ATP synthase"/>
    <property type="match status" value="1"/>
</dbReference>
<organism evidence="8 9">
    <name type="scientific">Marinactinospora thermotolerans DSM 45154</name>
    <dbReference type="NCBI Taxonomy" id="1122192"/>
    <lineage>
        <taxon>Bacteria</taxon>
        <taxon>Bacillati</taxon>
        <taxon>Actinomycetota</taxon>
        <taxon>Actinomycetes</taxon>
        <taxon>Streptosporangiales</taxon>
        <taxon>Nocardiopsidaceae</taxon>
        <taxon>Marinactinospora</taxon>
    </lineage>
</organism>
<proteinExistence type="inferred from homology"/>
<dbReference type="GO" id="GO:0005886">
    <property type="term" value="C:plasma membrane"/>
    <property type="evidence" value="ECO:0007669"/>
    <property type="project" value="UniProtKB-SubCell"/>
</dbReference>
<evidence type="ECO:0000256" key="6">
    <source>
        <dbReference type="ARBA" id="ARBA00023310"/>
    </source>
</evidence>
<dbReference type="AlphaFoldDB" id="A0A1T4Q8N7"/>
<evidence type="ECO:0000313" key="8">
    <source>
        <dbReference type="EMBL" id="SKA00170.1"/>
    </source>
</evidence>
<keyword evidence="5 7" id="KW-0472">Membrane</keyword>
<keyword evidence="2 7" id="KW-0813">Transport</keyword>
<dbReference type="GO" id="GO:0046933">
    <property type="term" value="F:proton-transporting ATP synthase activity, rotational mechanism"/>
    <property type="evidence" value="ECO:0007669"/>
    <property type="project" value="UniProtKB-UniRule"/>
</dbReference>
<dbReference type="GO" id="GO:0045259">
    <property type="term" value="C:proton-transporting ATP synthase complex"/>
    <property type="evidence" value="ECO:0007669"/>
    <property type="project" value="UniProtKB-KW"/>
</dbReference>
<dbReference type="NCBIfam" id="TIGR01145">
    <property type="entry name" value="ATP_synt_delta"/>
    <property type="match status" value="1"/>
</dbReference>
<comment type="function">
    <text evidence="7">F(1)F(0) ATP synthase produces ATP from ADP in the presence of a proton or sodium gradient. F-type ATPases consist of two structural domains, F(1) containing the extramembraneous catalytic core and F(0) containing the membrane proton channel, linked together by a central stalk and a peripheral stalk. During catalysis, ATP synthesis in the catalytic domain of F(1) is coupled via a rotary mechanism of the central stalk subunits to proton translocation.</text>
</comment>
<comment type="subcellular location">
    <subcellularLocation>
        <location evidence="7">Cell membrane</location>
        <topology evidence="7">Peripheral membrane protein</topology>
    </subcellularLocation>
    <subcellularLocation>
        <location evidence="1">Membrane</location>
    </subcellularLocation>
</comment>